<dbReference type="AlphaFoldDB" id="A0A401VV25"/>
<keyword evidence="1" id="KW-0547">Nucleotide-binding</keyword>
<protein>
    <submittedName>
        <fullName evidence="1">Multidrug ABC transporter ATP-binding protein</fullName>
    </submittedName>
</protein>
<dbReference type="Gene3D" id="3.40.50.300">
    <property type="entry name" value="P-loop containing nucleotide triphosphate hydrolases"/>
    <property type="match status" value="1"/>
</dbReference>
<dbReference type="GO" id="GO:0005524">
    <property type="term" value="F:ATP binding"/>
    <property type="evidence" value="ECO:0007669"/>
    <property type="project" value="UniProtKB-KW"/>
</dbReference>
<dbReference type="SUPFAM" id="SSF52540">
    <property type="entry name" value="P-loop containing nucleoside triphosphate hydrolases"/>
    <property type="match status" value="1"/>
</dbReference>
<dbReference type="EMBL" id="BHZD01000001">
    <property type="protein sequence ID" value="GCD40923.1"/>
    <property type="molecule type" value="Genomic_DNA"/>
</dbReference>
<accession>A0A401VV25</accession>
<sequence>MISIAHRLQTAHDADRVAVMEAGRMVELGPHAELSAVDGPYAALRRSWNGA</sequence>
<organism evidence="1 2">
    <name type="scientific">Streptomyces paromomycinus</name>
    <name type="common">Streptomyces rimosus subsp. paromomycinus</name>
    <dbReference type="NCBI Taxonomy" id="92743"/>
    <lineage>
        <taxon>Bacteria</taxon>
        <taxon>Bacillati</taxon>
        <taxon>Actinomycetota</taxon>
        <taxon>Actinomycetes</taxon>
        <taxon>Kitasatosporales</taxon>
        <taxon>Streptomycetaceae</taxon>
        <taxon>Streptomyces</taxon>
    </lineage>
</organism>
<keyword evidence="2" id="KW-1185">Reference proteome</keyword>
<name>A0A401VV25_STREY</name>
<keyword evidence="1" id="KW-0067">ATP-binding</keyword>
<dbReference type="InterPro" id="IPR027417">
    <property type="entry name" value="P-loop_NTPase"/>
</dbReference>
<gene>
    <name evidence="1" type="ORF">GKJPGBOP_00576</name>
</gene>
<dbReference type="Proteomes" id="UP000286746">
    <property type="component" value="Unassembled WGS sequence"/>
</dbReference>
<proteinExistence type="predicted"/>
<evidence type="ECO:0000313" key="1">
    <source>
        <dbReference type="EMBL" id="GCD40923.1"/>
    </source>
</evidence>
<reference evidence="1 2" key="1">
    <citation type="submission" date="2018-11" db="EMBL/GenBank/DDBJ databases">
        <title>Whole genome sequence of Streptomyces paromomycinus NBRC 15454(T).</title>
        <authorList>
            <person name="Komaki H."/>
            <person name="Tamura T."/>
        </authorList>
    </citation>
    <scope>NUCLEOTIDE SEQUENCE [LARGE SCALE GENOMIC DNA]</scope>
    <source>
        <strain evidence="1 2">NBRC 15454</strain>
    </source>
</reference>
<evidence type="ECO:0000313" key="2">
    <source>
        <dbReference type="Proteomes" id="UP000286746"/>
    </source>
</evidence>
<comment type="caution">
    <text evidence="1">The sequence shown here is derived from an EMBL/GenBank/DDBJ whole genome shotgun (WGS) entry which is preliminary data.</text>
</comment>